<dbReference type="AlphaFoldDB" id="A0A2K4ZPR8"/>
<accession>A0A2K4ZPR8</accession>
<sequence length="50" mass="5977">MKIKRLTEIAKKVYFSGSEHTDWNEVEAEYGLSKIELNHVISIIRSWNRR</sequence>
<evidence type="ECO:0000313" key="1">
    <source>
        <dbReference type="EMBL" id="SOY32493.1"/>
    </source>
</evidence>
<dbReference type="Proteomes" id="UP000236311">
    <property type="component" value="Unassembled WGS sequence"/>
</dbReference>
<gene>
    <name evidence="1" type="ORF">AMURIS_05258</name>
</gene>
<name>A0A2K4ZPR8_9FIRM</name>
<dbReference type="RefSeq" id="WP_172455306.1">
    <property type="nucleotide sequence ID" value="NZ_JANJZD010000057.1"/>
</dbReference>
<reference evidence="1 2" key="1">
    <citation type="submission" date="2018-01" db="EMBL/GenBank/DDBJ databases">
        <authorList>
            <person name="Gaut B.S."/>
            <person name="Morton B.R."/>
            <person name="Clegg M.T."/>
            <person name="Duvall M.R."/>
        </authorList>
    </citation>
    <scope>NUCLEOTIDE SEQUENCE [LARGE SCALE GENOMIC DNA]</scope>
    <source>
        <strain evidence="1">GP69</strain>
    </source>
</reference>
<dbReference type="EMBL" id="OFSM01000052">
    <property type="protein sequence ID" value="SOY32493.1"/>
    <property type="molecule type" value="Genomic_DNA"/>
</dbReference>
<proteinExistence type="predicted"/>
<keyword evidence="2" id="KW-1185">Reference proteome</keyword>
<organism evidence="1 2">
    <name type="scientific">Acetatifactor muris</name>
    <dbReference type="NCBI Taxonomy" id="879566"/>
    <lineage>
        <taxon>Bacteria</taxon>
        <taxon>Bacillati</taxon>
        <taxon>Bacillota</taxon>
        <taxon>Clostridia</taxon>
        <taxon>Lachnospirales</taxon>
        <taxon>Lachnospiraceae</taxon>
        <taxon>Acetatifactor</taxon>
    </lineage>
</organism>
<protein>
    <submittedName>
        <fullName evidence="1">Uncharacterized protein</fullName>
    </submittedName>
</protein>
<evidence type="ECO:0000313" key="2">
    <source>
        <dbReference type="Proteomes" id="UP000236311"/>
    </source>
</evidence>